<gene>
    <name evidence="5" type="ORF">KL86DPRO_10491</name>
</gene>
<name>A0A212J178_9DELT</name>
<accession>A0A212J178</accession>
<protein>
    <submittedName>
        <fullName evidence="5">Uncharacterized protein</fullName>
    </submittedName>
</protein>
<evidence type="ECO:0000259" key="4">
    <source>
        <dbReference type="Pfam" id="PF20434"/>
    </source>
</evidence>
<keyword evidence="1" id="KW-0378">Hydrolase</keyword>
<dbReference type="Gene3D" id="3.40.50.1820">
    <property type="entry name" value="alpha/beta hydrolase"/>
    <property type="match status" value="1"/>
</dbReference>
<dbReference type="GO" id="GO:0006508">
    <property type="term" value="P:proteolysis"/>
    <property type="evidence" value="ECO:0007669"/>
    <property type="project" value="InterPro"/>
</dbReference>
<evidence type="ECO:0000313" key="5">
    <source>
        <dbReference type="EMBL" id="SBV93191.1"/>
    </source>
</evidence>
<evidence type="ECO:0000256" key="2">
    <source>
        <dbReference type="SAM" id="SignalP"/>
    </source>
</evidence>
<sequence>MLKSCLFFWRIAFLLAAILALQLSMKSARAADDMNKYPHIKACDTIQMLMEHPAFKGFGQHLLTRDGDSSNQSLPINRIHSLLPYHGFVDVNTVLAGLNHMVDDVSAGKTIFYNFYSEQQKQSDPTKASTGLFFFRGESGAPFAVICPGGGFSYVGSVHEGFPYAMELSKKGFNAFVLRYRVGQGGNIATNDLAASLSYILANAEALGVSTENYSLWGSSAGARMVAYIGSHGAAGFGDGNLPDPSTIVMAYTGHSAFSKSDPPTFVTVSANDRIVNIATVEKRVQAMREAGIEVEYLKFRNAGHGFGLGVGTDAEGWFEQAIRFWGKHIH</sequence>
<dbReference type="InterPro" id="IPR050300">
    <property type="entry name" value="GDXG_lipolytic_enzyme"/>
</dbReference>
<dbReference type="Pfam" id="PF00326">
    <property type="entry name" value="Peptidase_S9"/>
    <property type="match status" value="1"/>
</dbReference>
<dbReference type="InterPro" id="IPR001375">
    <property type="entry name" value="Peptidase_S9_cat"/>
</dbReference>
<dbReference type="InterPro" id="IPR029058">
    <property type="entry name" value="AB_hydrolase_fold"/>
</dbReference>
<organism evidence="5">
    <name type="scientific">uncultured delta proteobacterium</name>
    <dbReference type="NCBI Taxonomy" id="34034"/>
    <lineage>
        <taxon>Bacteria</taxon>
        <taxon>Deltaproteobacteria</taxon>
        <taxon>environmental samples</taxon>
    </lineage>
</organism>
<dbReference type="InterPro" id="IPR049492">
    <property type="entry name" value="BD-FAE-like_dom"/>
</dbReference>
<feature type="domain" description="BD-FAE-like" evidence="4">
    <location>
        <begin position="141"/>
        <end position="233"/>
    </location>
</feature>
<reference evidence="5" key="1">
    <citation type="submission" date="2016-04" db="EMBL/GenBank/DDBJ databases">
        <authorList>
            <person name="Evans L.H."/>
            <person name="Alamgir A."/>
            <person name="Owens N."/>
            <person name="Weber N.D."/>
            <person name="Virtaneva K."/>
            <person name="Barbian K."/>
            <person name="Babar A."/>
            <person name="Rosenke K."/>
        </authorList>
    </citation>
    <scope>NUCLEOTIDE SEQUENCE</scope>
    <source>
        <strain evidence="5">86</strain>
    </source>
</reference>
<feature type="domain" description="Peptidase S9 prolyl oligopeptidase catalytic" evidence="3">
    <location>
        <begin position="259"/>
        <end position="330"/>
    </location>
</feature>
<dbReference type="PANTHER" id="PTHR48081:SF6">
    <property type="entry name" value="PEPTIDASE S9 PROLYL OLIGOPEPTIDASE CATALYTIC DOMAIN-CONTAINING PROTEIN"/>
    <property type="match status" value="1"/>
</dbReference>
<feature type="signal peptide" evidence="2">
    <location>
        <begin position="1"/>
        <end position="30"/>
    </location>
</feature>
<feature type="chain" id="PRO_5012600619" evidence="2">
    <location>
        <begin position="31"/>
        <end position="331"/>
    </location>
</feature>
<dbReference type="Pfam" id="PF20434">
    <property type="entry name" value="BD-FAE"/>
    <property type="match status" value="1"/>
</dbReference>
<dbReference type="GO" id="GO:0008236">
    <property type="term" value="F:serine-type peptidase activity"/>
    <property type="evidence" value="ECO:0007669"/>
    <property type="project" value="InterPro"/>
</dbReference>
<evidence type="ECO:0000256" key="1">
    <source>
        <dbReference type="ARBA" id="ARBA00022801"/>
    </source>
</evidence>
<dbReference type="EMBL" id="FLUQ01000001">
    <property type="protein sequence ID" value="SBV93191.1"/>
    <property type="molecule type" value="Genomic_DNA"/>
</dbReference>
<proteinExistence type="predicted"/>
<keyword evidence="2" id="KW-0732">Signal</keyword>
<dbReference type="AlphaFoldDB" id="A0A212J178"/>
<dbReference type="SUPFAM" id="SSF53474">
    <property type="entry name" value="alpha/beta-Hydrolases"/>
    <property type="match status" value="1"/>
</dbReference>
<dbReference type="PANTHER" id="PTHR48081">
    <property type="entry name" value="AB HYDROLASE SUPERFAMILY PROTEIN C4A8.06C"/>
    <property type="match status" value="1"/>
</dbReference>
<evidence type="ECO:0000259" key="3">
    <source>
        <dbReference type="Pfam" id="PF00326"/>
    </source>
</evidence>